<keyword evidence="3 5" id="KW-1133">Transmembrane helix</keyword>
<dbReference type="Pfam" id="PF07690">
    <property type="entry name" value="MFS_1"/>
    <property type="match status" value="1"/>
</dbReference>
<feature type="transmembrane region" description="Helical" evidence="5">
    <location>
        <begin position="303"/>
        <end position="322"/>
    </location>
</feature>
<protein>
    <recommendedName>
        <fullName evidence="6">Major facilitator superfamily (MFS) profile domain-containing protein</fullName>
    </recommendedName>
</protein>
<feature type="transmembrane region" description="Helical" evidence="5">
    <location>
        <begin position="237"/>
        <end position="261"/>
    </location>
</feature>
<keyword evidence="2 5" id="KW-0812">Transmembrane</keyword>
<dbReference type="PROSITE" id="PS50850">
    <property type="entry name" value="MFS"/>
    <property type="match status" value="1"/>
</dbReference>
<feature type="transmembrane region" description="Helical" evidence="5">
    <location>
        <begin position="195"/>
        <end position="216"/>
    </location>
</feature>
<evidence type="ECO:0000313" key="8">
    <source>
        <dbReference type="Proteomes" id="UP000294820"/>
    </source>
</evidence>
<evidence type="ECO:0000259" key="6">
    <source>
        <dbReference type="PROSITE" id="PS50850"/>
    </source>
</evidence>
<feature type="transmembrane region" description="Helical" evidence="5">
    <location>
        <begin position="53"/>
        <end position="76"/>
    </location>
</feature>
<dbReference type="InterPro" id="IPR011701">
    <property type="entry name" value="MFS"/>
</dbReference>
<dbReference type="PANTHER" id="PTHR23501">
    <property type="entry name" value="MAJOR FACILITATOR SUPERFAMILY"/>
    <property type="match status" value="1"/>
</dbReference>
<feature type="transmembrane region" description="Helical" evidence="5">
    <location>
        <begin position="267"/>
        <end position="291"/>
    </location>
</feature>
<feature type="transmembrane region" description="Helical" evidence="5">
    <location>
        <begin position="169"/>
        <end position="189"/>
    </location>
</feature>
<evidence type="ECO:0000256" key="2">
    <source>
        <dbReference type="ARBA" id="ARBA00022692"/>
    </source>
</evidence>
<dbReference type="AlphaFoldDB" id="A0A375A7G7"/>
<dbReference type="GO" id="GO:0005886">
    <property type="term" value="C:plasma membrane"/>
    <property type="evidence" value="ECO:0007669"/>
    <property type="project" value="TreeGrafter"/>
</dbReference>
<evidence type="ECO:0000256" key="4">
    <source>
        <dbReference type="ARBA" id="ARBA00023136"/>
    </source>
</evidence>
<feature type="transmembrane region" description="Helical" evidence="5">
    <location>
        <begin position="399"/>
        <end position="420"/>
    </location>
</feature>
<feature type="transmembrane region" description="Helical" evidence="5">
    <location>
        <begin position="23"/>
        <end position="41"/>
    </location>
</feature>
<dbReference type="Gene3D" id="1.20.1720.10">
    <property type="entry name" value="Multidrug resistance protein D"/>
    <property type="match status" value="1"/>
</dbReference>
<dbReference type="SUPFAM" id="SSF103473">
    <property type="entry name" value="MFS general substrate transporter"/>
    <property type="match status" value="1"/>
</dbReference>
<sequence>MLYVAIPAIARALHQPVLHMECVVIAYLITVVAFTPLNSWLSQRLGERCVCQLALLIFLSGALLCSQADSVAMLAVSRCWQGIGGALLLPVIRTLALRTTSPEQKLPFLNRMTWLGLLGTLTGPLVGSLLSDADSWRAIFLAAMPLSLLCLWLSRYAIPAGLTLPASRIALPGLLALMATLLLCALLLSTASKQLLPLPLLLLAGLAAVGCGWCYLRGERATREALLPVSLFGIRTFYVGVWGGVLTRLLLASLPVVLSLMTQTALALPPATAGIIMLLFSIGALVAKSVFERLVRRLGYRQLLIGTSLLAALGVTVLALAIEQRSLPAIGLLAGALGVLGALLHCAESTLACCHLSHDTCNSGSNILLLSQLLAVMLSMALTFPALRGLAHLTPWLHMSAFSLLCVVLGGGLVLSCLLFRHLQHEDGNALLSPSS</sequence>
<gene>
    <name evidence="7" type="ORF">DAQ1742_00884</name>
</gene>
<dbReference type="InterPro" id="IPR036259">
    <property type="entry name" value="MFS_trans_sf"/>
</dbReference>
<evidence type="ECO:0000256" key="5">
    <source>
        <dbReference type="SAM" id="Phobius"/>
    </source>
</evidence>
<keyword evidence="4 5" id="KW-0472">Membrane</keyword>
<reference evidence="7 8" key="1">
    <citation type="submission" date="2016-09" db="EMBL/GenBank/DDBJ databases">
        <authorList>
            <person name="Reverchon S."/>
            <person name="Nasser W."/>
            <person name="Leonard S."/>
            <person name="Brochier C."/>
            <person name="Duprey A."/>
        </authorList>
    </citation>
    <scope>NUCLEOTIDE SEQUENCE [LARGE SCALE GENOMIC DNA]</scope>
    <source>
        <strain evidence="7 8">174/2</strain>
    </source>
</reference>
<evidence type="ECO:0000256" key="3">
    <source>
        <dbReference type="ARBA" id="ARBA00022989"/>
    </source>
</evidence>
<name>A0A375A7G7_9GAMM</name>
<evidence type="ECO:0000256" key="1">
    <source>
        <dbReference type="ARBA" id="ARBA00004141"/>
    </source>
</evidence>
<feature type="transmembrane region" description="Helical" evidence="5">
    <location>
        <begin position="112"/>
        <end position="130"/>
    </location>
</feature>
<comment type="subcellular location">
    <subcellularLocation>
        <location evidence="1">Membrane</location>
        <topology evidence="1">Multi-pass membrane protein</topology>
    </subcellularLocation>
</comment>
<organism evidence="7 8">
    <name type="scientific">Dickeya aquatica</name>
    <dbReference type="NCBI Taxonomy" id="1401087"/>
    <lineage>
        <taxon>Bacteria</taxon>
        <taxon>Pseudomonadati</taxon>
        <taxon>Pseudomonadota</taxon>
        <taxon>Gammaproteobacteria</taxon>
        <taxon>Enterobacterales</taxon>
        <taxon>Pectobacteriaceae</taxon>
        <taxon>Dickeya</taxon>
    </lineage>
</organism>
<dbReference type="Gene3D" id="1.20.1250.20">
    <property type="entry name" value="MFS general substrate transporter like domains"/>
    <property type="match status" value="1"/>
</dbReference>
<dbReference type="Proteomes" id="UP000294820">
    <property type="component" value="Chromosome 1"/>
</dbReference>
<feature type="transmembrane region" description="Helical" evidence="5">
    <location>
        <begin position="367"/>
        <end position="387"/>
    </location>
</feature>
<dbReference type="PANTHER" id="PTHR23501:SF1">
    <property type="entry name" value="TRANSPORT PROTEIN HSRA-RELATED"/>
    <property type="match status" value="1"/>
</dbReference>
<keyword evidence="8" id="KW-1185">Reference proteome</keyword>
<dbReference type="InterPro" id="IPR020846">
    <property type="entry name" value="MFS_dom"/>
</dbReference>
<accession>A0A375A7G7</accession>
<feature type="transmembrane region" description="Helical" evidence="5">
    <location>
        <begin position="328"/>
        <end position="347"/>
    </location>
</feature>
<dbReference type="GO" id="GO:0022857">
    <property type="term" value="F:transmembrane transporter activity"/>
    <property type="evidence" value="ECO:0007669"/>
    <property type="project" value="InterPro"/>
</dbReference>
<proteinExistence type="predicted"/>
<feature type="domain" description="Major facilitator superfamily (MFS) profile" evidence="6">
    <location>
        <begin position="1"/>
        <end position="436"/>
    </location>
</feature>
<feature type="transmembrane region" description="Helical" evidence="5">
    <location>
        <begin position="136"/>
        <end position="157"/>
    </location>
</feature>
<evidence type="ECO:0000313" key="7">
    <source>
        <dbReference type="EMBL" id="SLM61947.1"/>
    </source>
</evidence>
<dbReference type="KEGG" id="daq:DAQ1742_00884"/>
<feature type="transmembrane region" description="Helical" evidence="5">
    <location>
        <begin position="82"/>
        <end position="100"/>
    </location>
</feature>
<dbReference type="EMBL" id="LT615367">
    <property type="protein sequence ID" value="SLM61947.1"/>
    <property type="molecule type" value="Genomic_DNA"/>
</dbReference>